<accession>A0A0C3G263</accession>
<feature type="region of interest" description="Disordered" evidence="1">
    <location>
        <begin position="291"/>
        <end position="327"/>
    </location>
</feature>
<evidence type="ECO:0000313" key="3">
    <source>
        <dbReference type="EMBL" id="KIM84676.1"/>
    </source>
</evidence>
<protein>
    <recommendedName>
        <fullName evidence="2">SprT-like domain-containing protein</fullName>
    </recommendedName>
</protein>
<reference evidence="4" key="2">
    <citation type="submission" date="2015-01" db="EMBL/GenBank/DDBJ databases">
        <title>Evolutionary Origins and Diversification of the Mycorrhizal Mutualists.</title>
        <authorList>
            <consortium name="DOE Joint Genome Institute"/>
            <consortium name="Mycorrhizal Genomics Consortium"/>
            <person name="Kohler A."/>
            <person name="Kuo A."/>
            <person name="Nagy L.G."/>
            <person name="Floudas D."/>
            <person name="Copeland A."/>
            <person name="Barry K.W."/>
            <person name="Cichocki N."/>
            <person name="Veneault-Fourrey C."/>
            <person name="LaButti K."/>
            <person name="Lindquist E.A."/>
            <person name="Lipzen A."/>
            <person name="Lundell T."/>
            <person name="Morin E."/>
            <person name="Murat C."/>
            <person name="Riley R."/>
            <person name="Ohm R."/>
            <person name="Sun H."/>
            <person name="Tunlid A."/>
            <person name="Henrissat B."/>
            <person name="Grigoriev I.V."/>
            <person name="Hibbett D.S."/>
            <person name="Martin F."/>
        </authorList>
    </citation>
    <scope>NUCLEOTIDE SEQUENCE [LARGE SCALE GENOMIC DNA]</scope>
    <source>
        <strain evidence="4">F 1598</strain>
    </source>
</reference>
<dbReference type="Pfam" id="PF10263">
    <property type="entry name" value="SprT-like"/>
    <property type="match status" value="1"/>
</dbReference>
<dbReference type="SMART" id="SM00731">
    <property type="entry name" value="SprT"/>
    <property type="match status" value="1"/>
</dbReference>
<evidence type="ECO:0000256" key="1">
    <source>
        <dbReference type="SAM" id="MobiDB-lite"/>
    </source>
</evidence>
<feature type="region of interest" description="Disordered" evidence="1">
    <location>
        <begin position="494"/>
        <end position="514"/>
    </location>
</feature>
<feature type="compositionally biased region" description="Basic residues" evidence="1">
    <location>
        <begin position="314"/>
        <end position="323"/>
    </location>
</feature>
<proteinExistence type="predicted"/>
<dbReference type="PANTHER" id="PTHR23099:SF0">
    <property type="entry name" value="GERM CELL NUCLEAR ACIDIC PROTEIN"/>
    <property type="match status" value="1"/>
</dbReference>
<dbReference type="InParanoid" id="A0A0C3G263"/>
<dbReference type="GO" id="GO:0006950">
    <property type="term" value="P:response to stress"/>
    <property type="evidence" value="ECO:0007669"/>
    <property type="project" value="UniProtKB-ARBA"/>
</dbReference>
<dbReference type="PANTHER" id="PTHR23099">
    <property type="entry name" value="TRANSCRIPTIONAL REGULATOR"/>
    <property type="match status" value="1"/>
</dbReference>
<dbReference type="HOGENOM" id="CLU_033926_1_0_1"/>
<dbReference type="GO" id="GO:0005634">
    <property type="term" value="C:nucleus"/>
    <property type="evidence" value="ECO:0007669"/>
    <property type="project" value="TreeGrafter"/>
</dbReference>
<dbReference type="OrthoDB" id="20772at2759"/>
<evidence type="ECO:0000313" key="4">
    <source>
        <dbReference type="Proteomes" id="UP000054166"/>
    </source>
</evidence>
<dbReference type="AlphaFoldDB" id="A0A0C3G263"/>
<dbReference type="EMBL" id="KN832987">
    <property type="protein sequence ID" value="KIM84676.1"/>
    <property type="molecule type" value="Genomic_DNA"/>
</dbReference>
<feature type="region of interest" description="Disordered" evidence="1">
    <location>
        <begin position="87"/>
        <end position="208"/>
    </location>
</feature>
<name>A0A0C3G263_PILCF</name>
<dbReference type="InterPro" id="IPR006640">
    <property type="entry name" value="SprT-like_domain"/>
</dbReference>
<evidence type="ECO:0000259" key="2">
    <source>
        <dbReference type="SMART" id="SM00731"/>
    </source>
</evidence>
<feature type="compositionally biased region" description="Basic and acidic residues" evidence="1">
    <location>
        <begin position="179"/>
        <end position="190"/>
    </location>
</feature>
<gene>
    <name evidence="3" type="ORF">PILCRDRAFT_818274</name>
</gene>
<dbReference type="STRING" id="765440.A0A0C3G263"/>
<keyword evidence="4" id="KW-1185">Reference proteome</keyword>
<organism evidence="3 4">
    <name type="scientific">Piloderma croceum (strain F 1598)</name>
    <dbReference type="NCBI Taxonomy" id="765440"/>
    <lineage>
        <taxon>Eukaryota</taxon>
        <taxon>Fungi</taxon>
        <taxon>Dikarya</taxon>
        <taxon>Basidiomycota</taxon>
        <taxon>Agaricomycotina</taxon>
        <taxon>Agaricomycetes</taxon>
        <taxon>Agaricomycetidae</taxon>
        <taxon>Atheliales</taxon>
        <taxon>Atheliaceae</taxon>
        <taxon>Piloderma</taxon>
    </lineage>
</organism>
<dbReference type="Proteomes" id="UP000054166">
    <property type="component" value="Unassembled WGS sequence"/>
</dbReference>
<feature type="domain" description="SprT-like" evidence="2">
    <location>
        <begin position="332"/>
        <end position="489"/>
    </location>
</feature>
<feature type="compositionally biased region" description="Polar residues" evidence="1">
    <location>
        <begin position="134"/>
        <end position="145"/>
    </location>
</feature>
<sequence>MMVGAAARAANVSLPLRFAPSLLNSPTTSQTCKWIQNGENTEQVKGNRGDEVVPDSEEERLMEIEGLDIINAQPQVEVIEIFSSDEDIEQGRKSDFENDPFLESIPGSWPANNGAKQDSSDRAKRPPKPKVPGQTKNSFRKVQTPRSRRIVQSSSSGGLDSDSSHTHQQPDVIELIDGSPEKPPSKDIKGKQVMPPRPALKKPSRSAPEHVVSLYADDDDDDGLCNADDGSILTLNDPGTAHKPIRRSPSFPNAKTTALKHRSIPITHSKSLGADFVDLVSDDDFVVLPPTVTPSSRTRRTAGGTPSTSSLPRKAPRVTKKAHAAAEQARREKYAADLFEELNRAVFEDGLPKETKMNWNKRLLTTAGRAKWHRSRDGVHTTEIELATKILDSDERIRNTLSHEMCHLACWIINGDPKEGHGKVWKGWAAKVERKRTDIEVTTKHNYEISYPYEWECERCAKVYGRFSKSIRPDECVCGACKVGKLVPLFAQPAPKTPKTKAGSRMAQEKTQGSPCSIAPPLLGYGEETVISHRTPGLGQKVYSVDPSDSDSDLEILTMSLSGVKISAGHL</sequence>
<reference evidence="3 4" key="1">
    <citation type="submission" date="2014-04" db="EMBL/GenBank/DDBJ databases">
        <authorList>
            <consortium name="DOE Joint Genome Institute"/>
            <person name="Kuo A."/>
            <person name="Tarkka M."/>
            <person name="Buscot F."/>
            <person name="Kohler A."/>
            <person name="Nagy L.G."/>
            <person name="Floudas D."/>
            <person name="Copeland A."/>
            <person name="Barry K.W."/>
            <person name="Cichocki N."/>
            <person name="Veneault-Fourrey C."/>
            <person name="LaButti K."/>
            <person name="Lindquist E.A."/>
            <person name="Lipzen A."/>
            <person name="Lundell T."/>
            <person name="Morin E."/>
            <person name="Murat C."/>
            <person name="Sun H."/>
            <person name="Tunlid A."/>
            <person name="Henrissat B."/>
            <person name="Grigoriev I.V."/>
            <person name="Hibbett D.S."/>
            <person name="Martin F."/>
            <person name="Nordberg H.P."/>
            <person name="Cantor M.N."/>
            <person name="Hua S.X."/>
        </authorList>
    </citation>
    <scope>NUCLEOTIDE SEQUENCE [LARGE SCALE GENOMIC DNA]</scope>
    <source>
        <strain evidence="3 4">F 1598</strain>
    </source>
</reference>